<evidence type="ECO:0000313" key="1">
    <source>
        <dbReference type="EMBL" id="JAH97681.1"/>
    </source>
</evidence>
<accession>A0A0E9X5D2</accession>
<sequence>MLPWLPYSLRHGMPNEKVKREREKTKDEENSTVKFPVEKLVQSEGVEVCGGAVWNIGEDPAAVMEA</sequence>
<dbReference type="EMBL" id="GBXM01010896">
    <property type="protein sequence ID" value="JAH97681.1"/>
    <property type="molecule type" value="Transcribed_RNA"/>
</dbReference>
<dbReference type="AlphaFoldDB" id="A0A0E9X5D2"/>
<reference evidence="1" key="1">
    <citation type="submission" date="2014-11" db="EMBL/GenBank/DDBJ databases">
        <authorList>
            <person name="Amaro Gonzalez C."/>
        </authorList>
    </citation>
    <scope>NUCLEOTIDE SEQUENCE</scope>
</reference>
<organism evidence="1">
    <name type="scientific">Anguilla anguilla</name>
    <name type="common">European freshwater eel</name>
    <name type="synonym">Muraena anguilla</name>
    <dbReference type="NCBI Taxonomy" id="7936"/>
    <lineage>
        <taxon>Eukaryota</taxon>
        <taxon>Metazoa</taxon>
        <taxon>Chordata</taxon>
        <taxon>Craniata</taxon>
        <taxon>Vertebrata</taxon>
        <taxon>Euteleostomi</taxon>
        <taxon>Actinopterygii</taxon>
        <taxon>Neopterygii</taxon>
        <taxon>Teleostei</taxon>
        <taxon>Anguilliformes</taxon>
        <taxon>Anguillidae</taxon>
        <taxon>Anguilla</taxon>
    </lineage>
</organism>
<protein>
    <submittedName>
        <fullName evidence="1">Uncharacterized protein</fullName>
    </submittedName>
</protein>
<name>A0A0E9X5D2_ANGAN</name>
<reference evidence="1" key="2">
    <citation type="journal article" date="2015" name="Fish Shellfish Immunol.">
        <title>Early steps in the European eel (Anguilla anguilla)-Vibrio vulnificus interaction in the gills: Role of the RtxA13 toxin.</title>
        <authorList>
            <person name="Callol A."/>
            <person name="Pajuelo D."/>
            <person name="Ebbesson L."/>
            <person name="Teles M."/>
            <person name="MacKenzie S."/>
            <person name="Amaro C."/>
        </authorList>
    </citation>
    <scope>NUCLEOTIDE SEQUENCE</scope>
</reference>
<proteinExistence type="predicted"/>